<feature type="chain" id="PRO_5040201760" evidence="2">
    <location>
        <begin position="18"/>
        <end position="188"/>
    </location>
</feature>
<keyword evidence="2" id="KW-0732">Signal</keyword>
<accession>A0A9N9WL91</accession>
<feature type="signal peptide" evidence="2">
    <location>
        <begin position="1"/>
        <end position="17"/>
    </location>
</feature>
<reference evidence="3" key="2">
    <citation type="submission" date="2022-10" db="EMBL/GenBank/DDBJ databases">
        <authorList>
            <consortium name="ENA_rothamsted_submissions"/>
            <consortium name="culmorum"/>
            <person name="King R."/>
        </authorList>
    </citation>
    <scope>NUCLEOTIDE SEQUENCE</scope>
</reference>
<organism evidence="3 4">
    <name type="scientific">Chironomus riparius</name>
    <dbReference type="NCBI Taxonomy" id="315576"/>
    <lineage>
        <taxon>Eukaryota</taxon>
        <taxon>Metazoa</taxon>
        <taxon>Ecdysozoa</taxon>
        <taxon>Arthropoda</taxon>
        <taxon>Hexapoda</taxon>
        <taxon>Insecta</taxon>
        <taxon>Pterygota</taxon>
        <taxon>Neoptera</taxon>
        <taxon>Endopterygota</taxon>
        <taxon>Diptera</taxon>
        <taxon>Nematocera</taxon>
        <taxon>Chironomoidea</taxon>
        <taxon>Chironomidae</taxon>
        <taxon>Chironominae</taxon>
        <taxon>Chironomus</taxon>
    </lineage>
</organism>
<evidence type="ECO:0000313" key="4">
    <source>
        <dbReference type="Proteomes" id="UP001153620"/>
    </source>
</evidence>
<feature type="compositionally biased region" description="Low complexity" evidence="1">
    <location>
        <begin position="150"/>
        <end position="167"/>
    </location>
</feature>
<feature type="compositionally biased region" description="Basic and acidic residues" evidence="1">
    <location>
        <begin position="61"/>
        <end position="140"/>
    </location>
</feature>
<evidence type="ECO:0000313" key="3">
    <source>
        <dbReference type="EMBL" id="CAG9797726.1"/>
    </source>
</evidence>
<keyword evidence="4" id="KW-1185">Reference proteome</keyword>
<evidence type="ECO:0000256" key="1">
    <source>
        <dbReference type="SAM" id="MobiDB-lite"/>
    </source>
</evidence>
<sequence>MKFIVVVLFLLFALVHGGLIAKKISKEKTTEKTAPVENVDLSNESGDLIVDEIVTESSTNRNEDEAHTEEPPLSKDDKVKKSEKLTKSDTENITEKPIKATEKPTKDEENKQAAHNHDDTPLKKVANKLEEELKKIKDEPLPTQKPTQATTSSPANPKKSSKNNATSKDSRCFVVLTSFVVILIAAFL</sequence>
<protein>
    <submittedName>
        <fullName evidence="3">Uncharacterized protein</fullName>
    </submittedName>
</protein>
<evidence type="ECO:0000256" key="2">
    <source>
        <dbReference type="SAM" id="SignalP"/>
    </source>
</evidence>
<dbReference type="Proteomes" id="UP001153620">
    <property type="component" value="Chromosome 1"/>
</dbReference>
<proteinExistence type="predicted"/>
<dbReference type="AlphaFoldDB" id="A0A9N9WL91"/>
<name>A0A9N9WL91_9DIPT</name>
<gene>
    <name evidence="3" type="ORF">CHIRRI_LOCUS715</name>
</gene>
<dbReference type="EMBL" id="OU895877">
    <property type="protein sequence ID" value="CAG9797726.1"/>
    <property type="molecule type" value="Genomic_DNA"/>
</dbReference>
<feature type="region of interest" description="Disordered" evidence="1">
    <location>
        <begin position="28"/>
        <end position="167"/>
    </location>
</feature>
<reference evidence="3" key="1">
    <citation type="submission" date="2022-01" db="EMBL/GenBank/DDBJ databases">
        <authorList>
            <person name="King R."/>
        </authorList>
    </citation>
    <scope>NUCLEOTIDE SEQUENCE</scope>
</reference>